<evidence type="ECO:0000256" key="6">
    <source>
        <dbReference type="ARBA" id="ARBA00006218"/>
    </source>
</evidence>
<evidence type="ECO:0000256" key="11">
    <source>
        <dbReference type="ARBA" id="ARBA00022691"/>
    </source>
</evidence>
<dbReference type="Gene3D" id="3.30.1380.20">
    <property type="entry name" value="Trafficking protein particle complex subunit 3"/>
    <property type="match status" value="1"/>
</dbReference>
<dbReference type="PANTHER" id="PTHR12734:SF0">
    <property type="entry name" value="18S RRNA (GUANINE-N(7))-METHYLTRANSFERASE-RELATED"/>
    <property type="match status" value="1"/>
</dbReference>
<dbReference type="InterPro" id="IPR039769">
    <property type="entry name" value="Bud23-like"/>
</dbReference>
<dbReference type="CDD" id="cd02440">
    <property type="entry name" value="AdoMet_MTases"/>
    <property type="match status" value="1"/>
</dbReference>
<feature type="compositionally biased region" description="Basic and acidic residues" evidence="16">
    <location>
        <begin position="401"/>
        <end position="415"/>
    </location>
</feature>
<comment type="similarity">
    <text evidence="6">Belongs to the TRAPP small subunits family. BET3 subfamily.</text>
</comment>
<evidence type="ECO:0000256" key="16">
    <source>
        <dbReference type="SAM" id="MobiDB-lite"/>
    </source>
</evidence>
<evidence type="ECO:0000256" key="13">
    <source>
        <dbReference type="ARBA" id="ARBA00022892"/>
    </source>
</evidence>
<evidence type="ECO:0000313" key="20">
    <source>
        <dbReference type="Proteomes" id="UP001213000"/>
    </source>
</evidence>
<evidence type="ECO:0000256" key="4">
    <source>
        <dbReference type="ARBA" id="ARBA00004496"/>
    </source>
</evidence>
<dbReference type="Proteomes" id="UP001213000">
    <property type="component" value="Unassembled WGS sequence"/>
</dbReference>
<dbReference type="Pfam" id="PF08241">
    <property type="entry name" value="Methyltransf_11"/>
    <property type="match status" value="1"/>
</dbReference>
<protein>
    <submittedName>
        <fullName evidence="19">Uncharacterized protein</fullName>
    </submittedName>
</protein>
<dbReference type="InterPro" id="IPR022238">
    <property type="entry name" value="Bud23_C"/>
</dbReference>
<accession>A0AAD5VIE7</accession>
<reference evidence="19" key="1">
    <citation type="submission" date="2022-07" db="EMBL/GenBank/DDBJ databases">
        <title>Genome Sequence of Leucocoprinus birnbaumii.</title>
        <authorList>
            <person name="Buettner E."/>
        </authorList>
    </citation>
    <scope>NUCLEOTIDE SEQUENCE</scope>
    <source>
        <strain evidence="19">VT141</strain>
    </source>
</reference>
<dbReference type="PANTHER" id="PTHR12734">
    <property type="entry name" value="METHYLTRANSFERASE-RELATED"/>
    <property type="match status" value="1"/>
</dbReference>
<dbReference type="GO" id="GO:0005730">
    <property type="term" value="C:nucleolus"/>
    <property type="evidence" value="ECO:0007669"/>
    <property type="project" value="TreeGrafter"/>
</dbReference>
<dbReference type="InterPro" id="IPR013216">
    <property type="entry name" value="Methyltransf_11"/>
</dbReference>
<dbReference type="GO" id="GO:0030008">
    <property type="term" value="C:TRAPP complex"/>
    <property type="evidence" value="ECO:0007669"/>
    <property type="project" value="InterPro"/>
</dbReference>
<evidence type="ECO:0000256" key="1">
    <source>
        <dbReference type="ARBA" id="ARBA00004123"/>
    </source>
</evidence>
<dbReference type="EMBL" id="JANIEX010001117">
    <property type="protein sequence ID" value="KAJ3560743.1"/>
    <property type="molecule type" value="Genomic_DNA"/>
</dbReference>
<keyword evidence="7" id="KW-0813">Transport</keyword>
<gene>
    <name evidence="19" type="ORF">NP233_g10635</name>
</gene>
<keyword evidence="13" id="KW-0931">ER-Golgi transport</keyword>
<dbReference type="GO" id="GO:0048193">
    <property type="term" value="P:Golgi vesicle transport"/>
    <property type="evidence" value="ECO:0007669"/>
    <property type="project" value="InterPro"/>
</dbReference>
<dbReference type="InterPro" id="IPR016721">
    <property type="entry name" value="Bet3"/>
</dbReference>
<dbReference type="GO" id="GO:0005794">
    <property type="term" value="C:Golgi apparatus"/>
    <property type="evidence" value="ECO:0007669"/>
    <property type="project" value="UniProtKB-SubCell"/>
</dbReference>
<name>A0AAD5VIE7_9AGAR</name>
<dbReference type="AlphaFoldDB" id="A0AAD5VIE7"/>
<evidence type="ECO:0000256" key="12">
    <source>
        <dbReference type="ARBA" id="ARBA00022824"/>
    </source>
</evidence>
<dbReference type="Pfam" id="PF04051">
    <property type="entry name" value="TRAPP"/>
    <property type="match status" value="1"/>
</dbReference>
<evidence type="ECO:0000259" key="17">
    <source>
        <dbReference type="Pfam" id="PF08241"/>
    </source>
</evidence>
<evidence type="ECO:0000256" key="14">
    <source>
        <dbReference type="ARBA" id="ARBA00023034"/>
    </source>
</evidence>
<dbReference type="InterPro" id="IPR024096">
    <property type="entry name" value="NO_sig/Golgi_transp_ligand-bd"/>
</dbReference>
<dbReference type="SUPFAM" id="SSF111126">
    <property type="entry name" value="Ligand-binding domain in the NO signalling and Golgi transport"/>
    <property type="match status" value="1"/>
</dbReference>
<dbReference type="InterPro" id="IPR007194">
    <property type="entry name" value="TRAPP_component"/>
</dbReference>
<evidence type="ECO:0000256" key="5">
    <source>
        <dbReference type="ARBA" id="ARBA00005547"/>
    </source>
</evidence>
<dbReference type="FunFam" id="3.30.1380.20:FF:000001">
    <property type="entry name" value="Trafficking protein particle complex subunit BET3"/>
    <property type="match status" value="1"/>
</dbReference>
<keyword evidence="9" id="KW-0489">Methyltransferase</keyword>
<feature type="region of interest" description="Disordered" evidence="16">
    <location>
        <begin position="386"/>
        <end position="427"/>
    </location>
</feature>
<sequence length="460" mass="51613">MSTKNYKNIGEDLWKGRTEKINAELFALTYGALVVQLIQDYEEYDEVNKELEKMGYNIGTRLIEDFLAKSNLGRCADFRETGEVVAKVGFKAFLNVTPTVVHGAPLQPTSPRPDSTSGQPAGSWFTLTLDENPLAEFVELPDEALEGGLWFSNVLCGVIRGALEMVQMQVQADFVSDVLRGDESTEIRYYGDTEAKKYTQNTRNQQIQADMTYRALELLNLPPEQPAFLLDIGCGSGLSGEILDEEGYSWVGVDIAPSMLEVALEREVEGDLFLQDIGQGLGFRPGSFDGAISISVLQWLLNAETSHPTSSPPHRLHRFFTTLHSALRNPSRAIFQFYPSSDDQIQLITSIAQKAGFGGGIVVDYPNSKKAKKVFLCLFVGGGGGQQEMPKGLEGEEEEDSRARFERRRERERSRAKSGKRKNMKDRDWILKKKELYRKRGKEGVPRDSRYTGRKRKPVF</sequence>
<evidence type="ECO:0000256" key="3">
    <source>
        <dbReference type="ARBA" id="ARBA00004240"/>
    </source>
</evidence>
<dbReference type="CDD" id="cd14942">
    <property type="entry name" value="TRAPPC3_bet3"/>
    <property type="match status" value="1"/>
</dbReference>
<comment type="caution">
    <text evidence="19">The sequence shown here is derived from an EMBL/GenBank/DDBJ whole genome shotgun (WGS) entry which is preliminary data.</text>
</comment>
<keyword evidence="11" id="KW-0949">S-adenosyl-L-methionine</keyword>
<keyword evidence="10" id="KW-0808">Transferase</keyword>
<keyword evidence="20" id="KW-1185">Reference proteome</keyword>
<dbReference type="SUPFAM" id="SSF53335">
    <property type="entry name" value="S-adenosyl-L-methionine-dependent methyltransferases"/>
    <property type="match status" value="1"/>
</dbReference>
<evidence type="ECO:0000256" key="15">
    <source>
        <dbReference type="ARBA" id="ARBA00023242"/>
    </source>
</evidence>
<keyword evidence="15" id="KW-0539">Nucleus</keyword>
<feature type="domain" description="18S rRNA (guanine(1575)-N(7))-methyltransferase Bud23 C-terminal" evidence="18">
    <location>
        <begin position="378"/>
        <end position="458"/>
    </location>
</feature>
<keyword evidence="12" id="KW-0256">Endoplasmic reticulum</keyword>
<dbReference type="Gene3D" id="3.40.50.150">
    <property type="entry name" value="Vaccinia Virus protein VP39"/>
    <property type="match status" value="1"/>
</dbReference>
<dbReference type="Pfam" id="PF12589">
    <property type="entry name" value="WBS_methylT"/>
    <property type="match status" value="1"/>
</dbReference>
<evidence type="ECO:0000256" key="2">
    <source>
        <dbReference type="ARBA" id="ARBA00004222"/>
    </source>
</evidence>
<organism evidence="19 20">
    <name type="scientific">Leucocoprinus birnbaumii</name>
    <dbReference type="NCBI Taxonomy" id="56174"/>
    <lineage>
        <taxon>Eukaryota</taxon>
        <taxon>Fungi</taxon>
        <taxon>Dikarya</taxon>
        <taxon>Basidiomycota</taxon>
        <taxon>Agaricomycotina</taxon>
        <taxon>Agaricomycetes</taxon>
        <taxon>Agaricomycetidae</taxon>
        <taxon>Agaricales</taxon>
        <taxon>Agaricineae</taxon>
        <taxon>Agaricaceae</taxon>
        <taxon>Leucocoprinus</taxon>
    </lineage>
</organism>
<feature type="region of interest" description="Disordered" evidence="16">
    <location>
        <begin position="440"/>
        <end position="460"/>
    </location>
</feature>
<evidence type="ECO:0000256" key="9">
    <source>
        <dbReference type="ARBA" id="ARBA00022603"/>
    </source>
</evidence>
<dbReference type="FunFam" id="3.40.50.150:FF:000017">
    <property type="entry name" value="probable 18S rRNA (Guanine-N(7))-methyltransferase"/>
    <property type="match status" value="1"/>
</dbReference>
<evidence type="ECO:0000313" key="19">
    <source>
        <dbReference type="EMBL" id="KAJ3560743.1"/>
    </source>
</evidence>
<evidence type="ECO:0000256" key="8">
    <source>
        <dbReference type="ARBA" id="ARBA00022490"/>
    </source>
</evidence>
<dbReference type="GO" id="GO:0016435">
    <property type="term" value="F:rRNA (guanine) methyltransferase activity"/>
    <property type="evidence" value="ECO:0007669"/>
    <property type="project" value="InterPro"/>
</dbReference>
<keyword evidence="14" id="KW-0333">Golgi apparatus</keyword>
<evidence type="ECO:0000256" key="7">
    <source>
        <dbReference type="ARBA" id="ARBA00022448"/>
    </source>
</evidence>
<feature type="compositionally biased region" description="Basic and acidic residues" evidence="16">
    <location>
        <begin position="442"/>
        <end position="451"/>
    </location>
</feature>
<feature type="domain" description="Methyltransferase type 11" evidence="17">
    <location>
        <begin position="230"/>
        <end position="302"/>
    </location>
</feature>
<dbReference type="GO" id="GO:0005783">
    <property type="term" value="C:endoplasmic reticulum"/>
    <property type="evidence" value="ECO:0007669"/>
    <property type="project" value="UniProtKB-SubCell"/>
</dbReference>
<comment type="similarity">
    <text evidence="5">Belongs to the class I-like SAM-binding methyltransferase superfamily. BUD23/WBSCR22 family.</text>
</comment>
<keyword evidence="8" id="KW-0963">Cytoplasm</keyword>
<dbReference type="GO" id="GO:0070476">
    <property type="term" value="P:rRNA (guanine-N7)-methylation"/>
    <property type="evidence" value="ECO:0007669"/>
    <property type="project" value="InterPro"/>
</dbReference>
<dbReference type="InterPro" id="IPR029063">
    <property type="entry name" value="SAM-dependent_MTases_sf"/>
</dbReference>
<dbReference type="GO" id="GO:0016236">
    <property type="term" value="P:macroautophagy"/>
    <property type="evidence" value="ECO:0007669"/>
    <property type="project" value="UniProtKB-ARBA"/>
</dbReference>
<comment type="subcellular location">
    <subcellularLocation>
        <location evidence="4">Cytoplasm</location>
    </subcellularLocation>
    <subcellularLocation>
        <location evidence="3">Endoplasmic reticulum</location>
    </subcellularLocation>
    <subcellularLocation>
        <location evidence="2">Golgi apparatus</location>
        <location evidence="2">cis-Golgi network</location>
    </subcellularLocation>
    <subcellularLocation>
        <location evidence="1">Nucleus</location>
    </subcellularLocation>
</comment>
<evidence type="ECO:0000256" key="10">
    <source>
        <dbReference type="ARBA" id="ARBA00022679"/>
    </source>
</evidence>
<evidence type="ECO:0000259" key="18">
    <source>
        <dbReference type="Pfam" id="PF12589"/>
    </source>
</evidence>
<proteinExistence type="inferred from homology"/>